<dbReference type="AlphaFoldDB" id="A0A8S0V0Y5"/>
<name>A0A8S0V0Y5_OLEEU</name>
<evidence type="ECO:0000256" key="1">
    <source>
        <dbReference type="SAM" id="MobiDB-lite"/>
    </source>
</evidence>
<dbReference type="GO" id="GO:0043565">
    <property type="term" value="F:sequence-specific DNA binding"/>
    <property type="evidence" value="ECO:0007669"/>
    <property type="project" value="InterPro"/>
</dbReference>
<dbReference type="EMBL" id="CACTIH010009107">
    <property type="protein sequence ID" value="CAA3024395.1"/>
    <property type="molecule type" value="Genomic_DNA"/>
</dbReference>
<dbReference type="Gramene" id="OE9A092637T1">
    <property type="protein sequence ID" value="OE9A092637C1"/>
    <property type="gene ID" value="OE9A092637"/>
</dbReference>
<dbReference type="OrthoDB" id="542841at2759"/>
<keyword evidence="4" id="KW-1185">Reference proteome</keyword>
<comment type="caution">
    <text evidence="3">The sequence shown here is derived from an EMBL/GenBank/DDBJ whole genome shotgun (WGS) entry which is preliminary data.</text>
</comment>
<dbReference type="PROSITE" id="PS51806">
    <property type="entry name" value="DOG1"/>
    <property type="match status" value="1"/>
</dbReference>
<dbReference type="PANTHER" id="PTHR46354:SF4">
    <property type="entry name" value="PROTEIN DOG1-LIKE 3"/>
    <property type="match status" value="1"/>
</dbReference>
<evidence type="ECO:0000259" key="2">
    <source>
        <dbReference type="PROSITE" id="PS51806"/>
    </source>
</evidence>
<organism evidence="3 4">
    <name type="scientific">Olea europaea subsp. europaea</name>
    <dbReference type="NCBI Taxonomy" id="158383"/>
    <lineage>
        <taxon>Eukaryota</taxon>
        <taxon>Viridiplantae</taxon>
        <taxon>Streptophyta</taxon>
        <taxon>Embryophyta</taxon>
        <taxon>Tracheophyta</taxon>
        <taxon>Spermatophyta</taxon>
        <taxon>Magnoliopsida</taxon>
        <taxon>eudicotyledons</taxon>
        <taxon>Gunneridae</taxon>
        <taxon>Pentapetalae</taxon>
        <taxon>asterids</taxon>
        <taxon>lamiids</taxon>
        <taxon>Lamiales</taxon>
        <taxon>Oleaceae</taxon>
        <taxon>Oleeae</taxon>
        <taxon>Olea</taxon>
    </lineage>
</organism>
<evidence type="ECO:0000313" key="3">
    <source>
        <dbReference type="EMBL" id="CAA3024395.1"/>
    </source>
</evidence>
<proteinExistence type="predicted"/>
<protein>
    <recommendedName>
        <fullName evidence="2">DOG1 domain-containing protein</fullName>
    </recommendedName>
</protein>
<evidence type="ECO:0000313" key="4">
    <source>
        <dbReference type="Proteomes" id="UP000594638"/>
    </source>
</evidence>
<dbReference type="GO" id="GO:0006351">
    <property type="term" value="P:DNA-templated transcription"/>
    <property type="evidence" value="ECO:0007669"/>
    <property type="project" value="InterPro"/>
</dbReference>
<dbReference type="Proteomes" id="UP000594638">
    <property type="component" value="Unassembled WGS sequence"/>
</dbReference>
<dbReference type="InterPro" id="IPR025422">
    <property type="entry name" value="TGA_domain"/>
</dbReference>
<feature type="compositionally biased region" description="Polar residues" evidence="1">
    <location>
        <begin position="128"/>
        <end position="145"/>
    </location>
</feature>
<accession>A0A8S0V0Y5</accession>
<reference evidence="3 4" key="1">
    <citation type="submission" date="2019-12" db="EMBL/GenBank/DDBJ databases">
        <authorList>
            <person name="Alioto T."/>
            <person name="Alioto T."/>
            <person name="Gomez Garrido J."/>
        </authorList>
    </citation>
    <scope>NUCLEOTIDE SEQUENCE [LARGE SCALE GENOMIC DNA]</scope>
</reference>
<gene>
    <name evidence="3" type="ORF">OLEA9_A092637</name>
</gene>
<dbReference type="InterPro" id="IPR051886">
    <property type="entry name" value="Seed_Dev/Stress_Resp_Reg"/>
</dbReference>
<feature type="domain" description="DOG1" evidence="2">
    <location>
        <begin position="1"/>
        <end position="125"/>
    </location>
</feature>
<feature type="region of interest" description="Disordered" evidence="1">
    <location>
        <begin position="126"/>
        <end position="145"/>
    </location>
</feature>
<sequence>MAPKPFISFSVVRMSKRSPSRREARPPHSLKNTITEEKEVINEKHAKLQVTMALWSCPKLMREEEAMAPKEDGLVEVMQRAELLMKYLRFERVIILTQVQAVHFLIAAMELHLSIHEWGKRRDALKARTTTNSPATASETTLKAS</sequence>
<dbReference type="PANTHER" id="PTHR46354">
    <property type="entry name" value="DOG1 DOMAIN-CONTAINING PROTEIN"/>
    <property type="match status" value="1"/>
</dbReference>